<dbReference type="Pfam" id="PF18929">
    <property type="entry name" value="DUF5678"/>
    <property type="match status" value="1"/>
</dbReference>
<evidence type="ECO:0000259" key="1">
    <source>
        <dbReference type="Pfam" id="PF18929"/>
    </source>
</evidence>
<sequence length="133" mass="15438">MVEHIAVSIPQTLYQRVRKVARSRNRSVDDVLLVELLDQALPLDGKLEVDDEETAVSREMRAYLTLHPMLKEKYLGQHVAIFNGKLIDADKEYSALYQRIDERYPDQFVWLATVEEEAIPTLVFRSPRLLPTK</sequence>
<name>A0A3B0W904_9ZZZZ</name>
<organism evidence="2">
    <name type="scientific">hydrothermal vent metagenome</name>
    <dbReference type="NCBI Taxonomy" id="652676"/>
    <lineage>
        <taxon>unclassified sequences</taxon>
        <taxon>metagenomes</taxon>
        <taxon>ecological metagenomes</taxon>
    </lineage>
</organism>
<dbReference type="EMBL" id="UOEU01000780">
    <property type="protein sequence ID" value="VAW40164.1"/>
    <property type="molecule type" value="Genomic_DNA"/>
</dbReference>
<protein>
    <recommendedName>
        <fullName evidence="1">DUF5678 domain-containing protein</fullName>
    </recommendedName>
</protein>
<accession>A0A3B0W904</accession>
<gene>
    <name evidence="2" type="ORF">MNBD_CHLOROFLEXI01-415</name>
</gene>
<proteinExistence type="predicted"/>
<dbReference type="InterPro" id="IPR043734">
    <property type="entry name" value="DUF5678"/>
</dbReference>
<reference evidence="2" key="1">
    <citation type="submission" date="2018-06" db="EMBL/GenBank/DDBJ databases">
        <authorList>
            <person name="Zhirakovskaya E."/>
        </authorList>
    </citation>
    <scope>NUCLEOTIDE SEQUENCE</scope>
</reference>
<dbReference type="AlphaFoldDB" id="A0A3B0W904"/>
<feature type="domain" description="DUF5678" evidence="1">
    <location>
        <begin position="70"/>
        <end position="109"/>
    </location>
</feature>
<evidence type="ECO:0000313" key="2">
    <source>
        <dbReference type="EMBL" id="VAW40164.1"/>
    </source>
</evidence>